<dbReference type="OrthoDB" id="9793856at2"/>
<organism evidence="3 4">
    <name type="scientific">Granulicella sibirica</name>
    <dbReference type="NCBI Taxonomy" id="2479048"/>
    <lineage>
        <taxon>Bacteria</taxon>
        <taxon>Pseudomonadati</taxon>
        <taxon>Acidobacteriota</taxon>
        <taxon>Terriglobia</taxon>
        <taxon>Terriglobales</taxon>
        <taxon>Acidobacteriaceae</taxon>
        <taxon>Granulicella</taxon>
    </lineage>
</organism>
<dbReference type="Gene3D" id="1.50.10.100">
    <property type="entry name" value="Chondroitin AC/alginate lyase"/>
    <property type="match status" value="1"/>
</dbReference>
<evidence type="ECO:0000313" key="3">
    <source>
        <dbReference type="EMBL" id="RXH54734.1"/>
    </source>
</evidence>
<dbReference type="EMBL" id="RDSM01000003">
    <property type="protein sequence ID" value="RXH54734.1"/>
    <property type="molecule type" value="Genomic_DNA"/>
</dbReference>
<sequence length="505" mass="54674">MGLGDTAEPIIDLFAAETAATLALVVYLLGDRLNTVSPLLIPRIVREAEARVLSPFLERNDFSWMGLTGGPHHLNNWNSWINSNILTTTLLLESDSTRRAATVLKVCHSTDEYLADYSPDGACEEGPAYWTRSAGTFFDCCQMLVSAHGGKGTEVIRHPFTRAMGRFIINAHIAGDMYCNYGDAHLQADPPPELVYRYGHDCGDEGLKAFGAFLSANHGMAASGDPLRSAMAENVGGVASLTRALNALVVAKQIRTATGKDALVRTAWYPNLPLMAARQKEDSVEGFYLAMQAASNARSHGHNDSGSILVFQNGEPLIVDAGVGTYEAKTFSKERYTIWSMQSQYHNLPIVGGIGEHEGYHPGPGHVDYKAFEIRYTDAGGVTSLSANLAPAYPADAAVERWIRTATLDRKAGAIILEEVFELGKPQTVAMAFLTPKQPVIEVGHVRLGGAVLHFSPSQLAATSERVELTDPSFHHAWGEALYHVLLTTTGQVSKGTYTVEVRSA</sequence>
<protein>
    <recommendedName>
        <fullName evidence="2">Heparinase II/III-like C-terminal domain-containing protein</fullName>
    </recommendedName>
</protein>
<dbReference type="RefSeq" id="WP_128914476.1">
    <property type="nucleotide sequence ID" value="NZ_RDSM01000003.1"/>
</dbReference>
<dbReference type="GO" id="GO:0016829">
    <property type="term" value="F:lyase activity"/>
    <property type="evidence" value="ECO:0007669"/>
    <property type="project" value="InterPro"/>
</dbReference>
<evidence type="ECO:0000313" key="4">
    <source>
        <dbReference type="Proteomes" id="UP000289437"/>
    </source>
</evidence>
<dbReference type="SUPFAM" id="SSF48230">
    <property type="entry name" value="Chondroitin AC/alginate lyase"/>
    <property type="match status" value="1"/>
</dbReference>
<evidence type="ECO:0000259" key="2">
    <source>
        <dbReference type="Pfam" id="PF07940"/>
    </source>
</evidence>
<gene>
    <name evidence="3" type="ORF">GRAN_3838</name>
</gene>
<dbReference type="GO" id="GO:0030313">
    <property type="term" value="C:cell envelope"/>
    <property type="evidence" value="ECO:0007669"/>
    <property type="project" value="UniProtKB-SubCell"/>
</dbReference>
<feature type="domain" description="Heparinase II/III-like C-terminal" evidence="2">
    <location>
        <begin position="290"/>
        <end position="435"/>
    </location>
</feature>
<comment type="subcellular location">
    <subcellularLocation>
        <location evidence="1">Cell envelope</location>
    </subcellularLocation>
</comment>
<dbReference type="AlphaFoldDB" id="A0A4V1L570"/>
<dbReference type="InterPro" id="IPR008929">
    <property type="entry name" value="Chondroitin_lyas"/>
</dbReference>
<reference evidence="3 4" key="1">
    <citation type="submission" date="2018-11" db="EMBL/GenBank/DDBJ databases">
        <authorList>
            <person name="Mardanov A.V."/>
            <person name="Ravin N.V."/>
            <person name="Dedysh S.N."/>
        </authorList>
    </citation>
    <scope>NUCLEOTIDE SEQUENCE [LARGE SCALE GENOMIC DNA]</scope>
    <source>
        <strain evidence="3 4">AF10</strain>
    </source>
</reference>
<dbReference type="Gene3D" id="2.70.98.70">
    <property type="match status" value="1"/>
</dbReference>
<name>A0A4V1L570_9BACT</name>
<comment type="caution">
    <text evidence="3">The sequence shown here is derived from an EMBL/GenBank/DDBJ whole genome shotgun (WGS) entry which is preliminary data.</text>
</comment>
<proteinExistence type="predicted"/>
<dbReference type="Pfam" id="PF07940">
    <property type="entry name" value="Hepar_II_III_C"/>
    <property type="match status" value="1"/>
</dbReference>
<dbReference type="Proteomes" id="UP000289437">
    <property type="component" value="Unassembled WGS sequence"/>
</dbReference>
<dbReference type="InterPro" id="IPR012480">
    <property type="entry name" value="Hepar_II_III_C"/>
</dbReference>
<accession>A0A4V1L570</accession>
<reference evidence="4" key="2">
    <citation type="submission" date="2019-02" db="EMBL/GenBank/DDBJ databases">
        <title>Granulicella sibirica sp. nov., a psychrotolerant acidobacterium isolated from an organic soil layer in forested tundra, West Siberia.</title>
        <authorList>
            <person name="Oshkin I.Y."/>
            <person name="Kulichevskaya I.S."/>
            <person name="Rijpstra W.I.C."/>
            <person name="Sinninghe Damste J.S."/>
            <person name="Rakitin A.L."/>
            <person name="Ravin N.V."/>
            <person name="Dedysh S.N."/>
        </authorList>
    </citation>
    <scope>NUCLEOTIDE SEQUENCE [LARGE SCALE GENOMIC DNA]</scope>
    <source>
        <strain evidence="4">AF10</strain>
    </source>
</reference>
<keyword evidence="4" id="KW-1185">Reference proteome</keyword>
<evidence type="ECO:0000256" key="1">
    <source>
        <dbReference type="ARBA" id="ARBA00004196"/>
    </source>
</evidence>